<gene>
    <name evidence="2" type="ORF">HOQ43_08690</name>
</gene>
<protein>
    <submittedName>
        <fullName evidence="2">Uncharacterized protein</fullName>
    </submittedName>
</protein>
<organism evidence="2 3">
    <name type="scientific">Glycomyces artemisiae</name>
    <dbReference type="NCBI Taxonomy" id="1076443"/>
    <lineage>
        <taxon>Bacteria</taxon>
        <taxon>Bacillati</taxon>
        <taxon>Actinomycetota</taxon>
        <taxon>Actinomycetes</taxon>
        <taxon>Glycomycetales</taxon>
        <taxon>Glycomycetaceae</taxon>
        <taxon>Glycomyces</taxon>
    </lineage>
</organism>
<sequence>MTHASPTPHAADRNLLSAYTTLRLGGPARELVETRDWSEAVNALREADG</sequence>
<evidence type="ECO:0000313" key="2">
    <source>
        <dbReference type="EMBL" id="NUQ88522.1"/>
    </source>
</evidence>
<comment type="caution">
    <text evidence="2">The sequence shown here is derived from an EMBL/GenBank/DDBJ whole genome shotgun (WGS) entry which is preliminary data.</text>
</comment>
<reference evidence="2 3" key="1">
    <citation type="submission" date="2020-05" db="EMBL/GenBank/DDBJ databases">
        <title>DNA-SIP metagenomic assembled genomes.</title>
        <authorList>
            <person name="Yu J."/>
        </authorList>
    </citation>
    <scope>NUCLEOTIDE SEQUENCE [LARGE SCALE GENOMIC DNA]</scope>
    <source>
        <strain evidence="2">Bin5.27</strain>
    </source>
</reference>
<proteinExistence type="predicted"/>
<feature type="non-terminal residue" evidence="2">
    <location>
        <position position="49"/>
    </location>
</feature>
<keyword evidence="1" id="KW-0560">Oxidoreductase</keyword>
<accession>A0A850CAU9</accession>
<dbReference type="EMBL" id="JABFXE010000362">
    <property type="protein sequence ID" value="NUQ88522.1"/>
    <property type="molecule type" value="Genomic_DNA"/>
</dbReference>
<dbReference type="AlphaFoldDB" id="A0A850CAU9"/>
<evidence type="ECO:0000313" key="3">
    <source>
        <dbReference type="Proteomes" id="UP000574690"/>
    </source>
</evidence>
<dbReference type="InterPro" id="IPR016167">
    <property type="entry name" value="FAD-bd_PCMH_sub1"/>
</dbReference>
<dbReference type="GO" id="GO:0016491">
    <property type="term" value="F:oxidoreductase activity"/>
    <property type="evidence" value="ECO:0007669"/>
    <property type="project" value="UniProtKB-KW"/>
</dbReference>
<dbReference type="Proteomes" id="UP000574690">
    <property type="component" value="Unassembled WGS sequence"/>
</dbReference>
<name>A0A850CAU9_9ACTN</name>
<dbReference type="Gene3D" id="3.30.43.10">
    <property type="entry name" value="Uridine Diphospho-n-acetylenolpyruvylglucosamine Reductase, domain 2"/>
    <property type="match status" value="1"/>
</dbReference>
<evidence type="ECO:0000256" key="1">
    <source>
        <dbReference type="ARBA" id="ARBA00023002"/>
    </source>
</evidence>